<dbReference type="EMBL" id="CYYI01000001">
    <property type="protein sequence ID" value="CUN41175.1"/>
    <property type="molecule type" value="Genomic_DNA"/>
</dbReference>
<protein>
    <submittedName>
        <fullName evidence="1">Uncharacterized protein</fullName>
    </submittedName>
</protein>
<gene>
    <name evidence="1" type="ORF">ERS852382_00324</name>
</gene>
<sequence length="250" mass="27002">MSDYIDDRIEGNFVFLAVRATDGSGRRAGVDLPMDPDELARFEGEQGLMAPSDYRIDGYSKDGIVGRMGFAPFRDDSPLEDVNLLCRAVDAASRSDPHAADKVAAWAECWEVDDPRVLAGVAVRSADIPIHRYSRPRGMDDLQWRGLDPLGRLGASMSEERGLYGALRSGGVADSFDYAGYAYAAREDDDRQMWCSDDGYIVDADLPNMPPLSARGLEDAVAALETGAAVMDPADPTNMAVTAAESGRAL</sequence>
<dbReference type="RefSeq" id="WP_055680075.1">
    <property type="nucleotide sequence ID" value="NZ_CYYI01000001.1"/>
</dbReference>
<evidence type="ECO:0000313" key="2">
    <source>
        <dbReference type="Proteomes" id="UP000095647"/>
    </source>
</evidence>
<dbReference type="AlphaFoldDB" id="A0A173WS49"/>
<proteinExistence type="predicted"/>
<accession>A0A173WS49</accession>
<evidence type="ECO:0000313" key="1">
    <source>
        <dbReference type="EMBL" id="CUN41175.1"/>
    </source>
</evidence>
<organism evidence="1 2">
    <name type="scientific">Bifidobacterium adolescentis</name>
    <dbReference type="NCBI Taxonomy" id="1680"/>
    <lineage>
        <taxon>Bacteria</taxon>
        <taxon>Bacillati</taxon>
        <taxon>Actinomycetota</taxon>
        <taxon>Actinomycetes</taxon>
        <taxon>Bifidobacteriales</taxon>
        <taxon>Bifidobacteriaceae</taxon>
        <taxon>Bifidobacterium</taxon>
    </lineage>
</organism>
<name>A0A173WS49_BIFAD</name>
<dbReference type="Proteomes" id="UP000095647">
    <property type="component" value="Unassembled WGS sequence"/>
</dbReference>
<reference evidence="1 2" key="1">
    <citation type="submission" date="2015-09" db="EMBL/GenBank/DDBJ databases">
        <authorList>
            <consortium name="Pathogen Informatics"/>
        </authorList>
    </citation>
    <scope>NUCLEOTIDE SEQUENCE [LARGE SCALE GENOMIC DNA]</scope>
    <source>
        <strain evidence="1 2">2789STDY5608824</strain>
    </source>
</reference>